<keyword evidence="3" id="KW-0378">Hydrolase</keyword>
<dbReference type="SUPFAM" id="SSF53590">
    <property type="entry name" value="Nucleoside hydrolase"/>
    <property type="match status" value="2"/>
</dbReference>
<feature type="domain" description="Inosine/uridine-preferring nucleoside hydrolase" evidence="2">
    <location>
        <begin position="508"/>
        <end position="854"/>
    </location>
</feature>
<dbReference type="STRING" id="29655.A0A0K9NJU0"/>
<comment type="similarity">
    <text evidence="1">Belongs to the IUNH family.</text>
</comment>
<dbReference type="PANTHER" id="PTHR46692">
    <property type="entry name" value="INOSINE-URIDINE PREFERRING NUCLEOSIDE HYDROLASE FAMILY PROTEIN"/>
    <property type="match status" value="1"/>
</dbReference>
<evidence type="ECO:0000256" key="1">
    <source>
        <dbReference type="ARBA" id="ARBA00009176"/>
    </source>
</evidence>
<gene>
    <name evidence="3" type="ORF">ZOSMA_8G00320</name>
</gene>
<comment type="caution">
    <text evidence="3">The sequence shown here is derived from an EMBL/GenBank/DDBJ whole genome shotgun (WGS) entry which is preliminary data.</text>
</comment>
<evidence type="ECO:0000313" key="4">
    <source>
        <dbReference type="Proteomes" id="UP000036987"/>
    </source>
</evidence>
<sequence>MIDRVVKMLVLMGFVIGMGFSSTTTHKERPKRVLLDTDVDIDDIFALLYLLKQNRSEIDLKAITINANLFTDPGHSINQIYDVLYMMDRDDIAVGVGGEGGISPNGDIEPNVGGYLPIIEQGNSTIGDCRYRQAIPIGQGGRLDIDTNYGLRKSFLPQGKRRYVPLKQPTAQQVMKDSISSGPIILFIIGAQTNLALFLMSNPDLKKNIEHIFIMGGGVRSKNPTGCCPKHTNTSSSCIPSQCGDRGNLFTAYTSNPYAEFNMFGDPFAAYQVLHSGIPITLVPLDATNTIPINKKVFLEFEKRQSTYEAKYCYLSLKIIHDTWFDDQFYKSYFMWDSFLSGIAVSIIQNGFKPNGENEFAEMEYINITVVTSNIPYGIKPDGSNPFFDNRIISKFDLKKNGVHSGHCQTSIEDPFCIVHGGNEKGICQDGYTREENSSDAVSVLVAQKAKVNQNSSSPLNRQFFESFLSKLNEPSQSGRFNLASQFPYYREILYKPDFSKQKLGKPVIFDIDMSAGDFLTLIYLLKVPVEIINLKGILISGNGWANAGTIEVVYDILHMMGRDDIPIGLGAMTPLGVPFTSCNYVRAIPHGSGGLIDSDTLFGLARDLPKSPRRYSAENSALYGFIRNTSHPRFRQKLSNEIWESISSEIYTKGRKMTLLTNGPLTNLANIIKKYKKAKMLIQEVYVVGGHIFNNNTKEEGNIFSIPSNQYSEFNFYLDPMAAKIVLESKLSVTMIPLNARRKVSSFPHMLEKLQPWRYETPESKFTYNLISTMYVLQQNNGRKYHHVDMFLGEILGAAFLANDPSLKASAETKSVYVLADGNMSTDGQTLIGKQGEGKPVKILQNIDSGGYYKHFTGLLGSKKQSAVIGSFEEQKVQWSTPPYEIEII</sequence>
<feature type="domain" description="Inosine/uridine-preferring nucleoside hydrolase" evidence="2">
    <location>
        <begin position="33"/>
        <end position="346"/>
    </location>
</feature>
<dbReference type="AlphaFoldDB" id="A0A0K9NJU0"/>
<dbReference type="Gene3D" id="3.90.245.10">
    <property type="entry name" value="Ribonucleoside hydrolase-like"/>
    <property type="match status" value="2"/>
</dbReference>
<protein>
    <submittedName>
        <fullName evidence="3">Pyrimidine-specific ribonucleoside hydrolase</fullName>
    </submittedName>
</protein>
<dbReference type="PANTHER" id="PTHR46692:SF1">
    <property type="entry name" value="NUCLEOSIDE HYDROLASE 3-RELATED"/>
    <property type="match status" value="1"/>
</dbReference>
<accession>A0A0K9NJU0</accession>
<dbReference type="GO" id="GO:0016799">
    <property type="term" value="F:hydrolase activity, hydrolyzing N-glycosyl compounds"/>
    <property type="evidence" value="ECO:0007669"/>
    <property type="project" value="InterPro"/>
</dbReference>
<dbReference type="InterPro" id="IPR001910">
    <property type="entry name" value="Inosine/uridine_hydrolase_dom"/>
</dbReference>
<organism evidence="3 4">
    <name type="scientific">Zostera marina</name>
    <name type="common">Eelgrass</name>
    <dbReference type="NCBI Taxonomy" id="29655"/>
    <lineage>
        <taxon>Eukaryota</taxon>
        <taxon>Viridiplantae</taxon>
        <taxon>Streptophyta</taxon>
        <taxon>Embryophyta</taxon>
        <taxon>Tracheophyta</taxon>
        <taxon>Spermatophyta</taxon>
        <taxon>Magnoliopsida</taxon>
        <taxon>Liliopsida</taxon>
        <taxon>Zosteraceae</taxon>
        <taxon>Zostera</taxon>
    </lineage>
</organism>
<dbReference type="Proteomes" id="UP000036987">
    <property type="component" value="Unassembled WGS sequence"/>
</dbReference>
<name>A0A0K9NJU0_ZOSMR</name>
<reference evidence="4" key="1">
    <citation type="journal article" date="2016" name="Nature">
        <title>The genome of the seagrass Zostera marina reveals angiosperm adaptation to the sea.</title>
        <authorList>
            <person name="Olsen J.L."/>
            <person name="Rouze P."/>
            <person name="Verhelst B."/>
            <person name="Lin Y.-C."/>
            <person name="Bayer T."/>
            <person name="Collen J."/>
            <person name="Dattolo E."/>
            <person name="De Paoli E."/>
            <person name="Dittami S."/>
            <person name="Maumus F."/>
            <person name="Michel G."/>
            <person name="Kersting A."/>
            <person name="Lauritano C."/>
            <person name="Lohaus R."/>
            <person name="Toepel M."/>
            <person name="Tonon T."/>
            <person name="Vanneste K."/>
            <person name="Amirebrahimi M."/>
            <person name="Brakel J."/>
            <person name="Bostroem C."/>
            <person name="Chovatia M."/>
            <person name="Grimwood J."/>
            <person name="Jenkins J.W."/>
            <person name="Jueterbock A."/>
            <person name="Mraz A."/>
            <person name="Stam W.T."/>
            <person name="Tice H."/>
            <person name="Bornberg-Bauer E."/>
            <person name="Green P.J."/>
            <person name="Pearson G.A."/>
            <person name="Procaccini G."/>
            <person name="Duarte C.M."/>
            <person name="Schmutz J."/>
            <person name="Reusch T.B.H."/>
            <person name="Van de Peer Y."/>
        </authorList>
    </citation>
    <scope>NUCLEOTIDE SEQUENCE [LARGE SCALE GENOMIC DNA]</scope>
    <source>
        <strain evidence="4">cv. Finnish</strain>
    </source>
</reference>
<dbReference type="Pfam" id="PF01156">
    <property type="entry name" value="IU_nuc_hydro"/>
    <property type="match status" value="2"/>
</dbReference>
<keyword evidence="4" id="KW-1185">Reference proteome</keyword>
<evidence type="ECO:0000259" key="2">
    <source>
        <dbReference type="Pfam" id="PF01156"/>
    </source>
</evidence>
<dbReference type="OMA" id="FYTNYFM"/>
<dbReference type="OrthoDB" id="5783963at2759"/>
<evidence type="ECO:0000313" key="3">
    <source>
        <dbReference type="EMBL" id="KMZ56888.1"/>
    </source>
</evidence>
<proteinExistence type="inferred from homology"/>
<dbReference type="EMBL" id="LFYR01002110">
    <property type="protein sequence ID" value="KMZ56888.1"/>
    <property type="molecule type" value="Genomic_DNA"/>
</dbReference>
<dbReference type="InterPro" id="IPR036452">
    <property type="entry name" value="Ribo_hydro-like"/>
</dbReference>